<evidence type="ECO:0000313" key="7">
    <source>
        <dbReference type="Proteomes" id="UP000257144"/>
    </source>
</evidence>
<dbReference type="PANTHER" id="PTHR30249:SF0">
    <property type="entry name" value="PLASTIDAL GLYCOLATE_GLYCERATE TRANSLOCATOR 1, CHLOROPLASTIC"/>
    <property type="match status" value="1"/>
</dbReference>
<comment type="subcellular location">
    <subcellularLocation>
        <location evidence="1">Membrane</location>
        <topology evidence="1">Multi-pass membrane protein</topology>
    </subcellularLocation>
</comment>
<feature type="transmembrane region" description="Helical" evidence="5">
    <location>
        <begin position="145"/>
        <end position="169"/>
    </location>
</feature>
<dbReference type="EMBL" id="QNQT01000007">
    <property type="protein sequence ID" value="RDU36031.1"/>
    <property type="molecule type" value="Genomic_DNA"/>
</dbReference>
<dbReference type="AlphaFoldDB" id="A0A3D8GP17"/>
<sequence>MNGITLFSIVLTIAAYCGAMILSRKVPSPLTSPVMTSTAAIILVLSLMDIDYEDYTPAKEWMTFLLGPATVALALPLYKARKILIKRFKSIMAGLFTGTLTTIFSAVLLSKALGLSEGLQAAAAVKAVTSPVAIEAALLIGGNPAIAVAFVMAAGIFGAVFGPLILTVARITDPFARGLGIGTVSHGIGTGQVMKEGALQGAASSIGMGMAAVITSLILPWLYPLIK</sequence>
<evidence type="ECO:0000256" key="3">
    <source>
        <dbReference type="ARBA" id="ARBA00022989"/>
    </source>
</evidence>
<keyword evidence="2 5" id="KW-0812">Transmembrane</keyword>
<keyword evidence="3 5" id="KW-1133">Transmembrane helix</keyword>
<dbReference type="GO" id="GO:0016020">
    <property type="term" value="C:membrane"/>
    <property type="evidence" value="ECO:0007669"/>
    <property type="project" value="UniProtKB-SubCell"/>
</dbReference>
<feature type="transmembrane region" description="Helical" evidence="5">
    <location>
        <begin position="30"/>
        <end position="48"/>
    </location>
</feature>
<evidence type="ECO:0000256" key="4">
    <source>
        <dbReference type="ARBA" id="ARBA00023136"/>
    </source>
</evidence>
<comment type="caution">
    <text evidence="6">The sequence shown here is derived from an EMBL/GenBank/DDBJ whole genome shotgun (WGS) entry which is preliminary data.</text>
</comment>
<dbReference type="Pfam" id="PF04172">
    <property type="entry name" value="LrgB"/>
    <property type="match status" value="1"/>
</dbReference>
<dbReference type="RefSeq" id="WP_115452959.1">
    <property type="nucleotide sequence ID" value="NZ_QNQT01000007.1"/>
</dbReference>
<dbReference type="OrthoDB" id="9811701at2"/>
<feature type="transmembrane region" description="Helical" evidence="5">
    <location>
        <begin position="6"/>
        <end position="23"/>
    </location>
</feature>
<evidence type="ECO:0000313" key="6">
    <source>
        <dbReference type="EMBL" id="RDU36031.1"/>
    </source>
</evidence>
<protein>
    <submittedName>
        <fullName evidence="6">LrgB family protein</fullName>
    </submittedName>
</protein>
<feature type="transmembrane region" description="Helical" evidence="5">
    <location>
        <begin position="60"/>
        <end position="78"/>
    </location>
</feature>
<evidence type="ECO:0000256" key="1">
    <source>
        <dbReference type="ARBA" id="ARBA00004141"/>
    </source>
</evidence>
<organism evidence="6 7">
    <name type="scientific">Neobacillus piezotolerans</name>
    <dbReference type="NCBI Taxonomy" id="2259171"/>
    <lineage>
        <taxon>Bacteria</taxon>
        <taxon>Bacillati</taxon>
        <taxon>Bacillota</taxon>
        <taxon>Bacilli</taxon>
        <taxon>Bacillales</taxon>
        <taxon>Bacillaceae</taxon>
        <taxon>Neobacillus</taxon>
    </lineage>
</organism>
<gene>
    <name evidence="6" type="ORF">DRW41_15695</name>
</gene>
<dbReference type="InterPro" id="IPR007300">
    <property type="entry name" value="CidB/LrgB"/>
</dbReference>
<dbReference type="PANTHER" id="PTHR30249">
    <property type="entry name" value="PUTATIVE SEROTONIN TRANSPORTER"/>
    <property type="match status" value="1"/>
</dbReference>
<evidence type="ECO:0000256" key="2">
    <source>
        <dbReference type="ARBA" id="ARBA00022692"/>
    </source>
</evidence>
<reference evidence="6 7" key="1">
    <citation type="submission" date="2018-07" db="EMBL/GenBank/DDBJ databases">
        <title>Bacillus sp. YLB-04 draft genome sequence.</title>
        <authorList>
            <person name="Yu L."/>
            <person name="Tang X."/>
        </authorList>
    </citation>
    <scope>NUCLEOTIDE SEQUENCE [LARGE SCALE GENOMIC DNA]</scope>
    <source>
        <strain evidence="6 7">YLB-04</strain>
    </source>
</reference>
<name>A0A3D8GP17_9BACI</name>
<feature type="transmembrane region" description="Helical" evidence="5">
    <location>
        <begin position="90"/>
        <end position="109"/>
    </location>
</feature>
<accession>A0A3D8GP17</accession>
<proteinExistence type="predicted"/>
<keyword evidence="4 5" id="KW-0472">Membrane</keyword>
<evidence type="ECO:0000256" key="5">
    <source>
        <dbReference type="SAM" id="Phobius"/>
    </source>
</evidence>
<dbReference type="Proteomes" id="UP000257144">
    <property type="component" value="Unassembled WGS sequence"/>
</dbReference>
<keyword evidence="7" id="KW-1185">Reference proteome</keyword>
<feature type="transmembrane region" description="Helical" evidence="5">
    <location>
        <begin position="202"/>
        <end position="223"/>
    </location>
</feature>